<dbReference type="EMBL" id="AEEH01000053">
    <property type="protein sequence ID" value="EFM24430.1"/>
    <property type="molecule type" value="Genomic_DNA"/>
</dbReference>
<organism evidence="2 3">
    <name type="scientific">Peptoniphilus duerdenii ATCC BAA-1640</name>
    <dbReference type="NCBI Taxonomy" id="862517"/>
    <lineage>
        <taxon>Bacteria</taxon>
        <taxon>Bacillati</taxon>
        <taxon>Bacillota</taxon>
        <taxon>Tissierellia</taxon>
        <taxon>Tissierellales</taxon>
        <taxon>Peptoniphilaceae</taxon>
        <taxon>Peptoniphilus</taxon>
    </lineage>
</organism>
<evidence type="ECO:0000313" key="3">
    <source>
        <dbReference type="Proteomes" id="UP000003280"/>
    </source>
</evidence>
<gene>
    <name evidence="2" type="ORF">HMPREF9225_1851</name>
</gene>
<dbReference type="RefSeq" id="WP_008902626.1">
    <property type="nucleotide sequence ID" value="NZ_GL397071.1"/>
</dbReference>
<reference evidence="2 3" key="1">
    <citation type="submission" date="2010-07" db="EMBL/GenBank/DDBJ databases">
        <authorList>
            <person name="Muzny D."/>
            <person name="Qin X."/>
            <person name="Deng J."/>
            <person name="Jiang H."/>
            <person name="Liu Y."/>
            <person name="Qu J."/>
            <person name="Song X.-Z."/>
            <person name="Zhang L."/>
            <person name="Thornton R."/>
            <person name="Coyle M."/>
            <person name="Francisco L."/>
            <person name="Jackson L."/>
            <person name="Javaid M."/>
            <person name="Korchina V."/>
            <person name="Kovar C."/>
            <person name="Mata R."/>
            <person name="Mathew T."/>
            <person name="Ngo R."/>
            <person name="Nguyen L."/>
            <person name="Nguyen N."/>
            <person name="Okwuonu G."/>
            <person name="Ongeri F."/>
            <person name="Pham C."/>
            <person name="Simmons D."/>
            <person name="Wilczek-Boney K."/>
            <person name="Hale W."/>
            <person name="Jakkamsetti A."/>
            <person name="Pham P."/>
            <person name="Ruth R."/>
            <person name="San Lucas F."/>
            <person name="Warren J."/>
            <person name="Zhang J."/>
            <person name="Zhao Z."/>
            <person name="Zhou C."/>
            <person name="Zhu D."/>
            <person name="Lee S."/>
            <person name="Bess C."/>
            <person name="Blankenburg K."/>
            <person name="Forbes L."/>
            <person name="Fu Q."/>
            <person name="Gubbala S."/>
            <person name="Hirani K."/>
            <person name="Jayaseelan J.C."/>
            <person name="Lara F."/>
            <person name="Munidasa M."/>
            <person name="Palculict T."/>
            <person name="Patil S."/>
            <person name="Pu L.-L."/>
            <person name="Saada N."/>
            <person name="Tang L."/>
            <person name="Weissenberger G."/>
            <person name="Zhu Y."/>
            <person name="Hemphill L."/>
            <person name="Shang Y."/>
            <person name="Youmans B."/>
            <person name="Ayvaz T."/>
            <person name="Ross M."/>
            <person name="Santibanez J."/>
            <person name="Aqrawi P."/>
            <person name="Gross S."/>
            <person name="Joshi V."/>
            <person name="Fowler G."/>
            <person name="Nazareth L."/>
            <person name="Reid J."/>
            <person name="Worley K."/>
            <person name="Petrosino J."/>
            <person name="Highlander S."/>
            <person name="Gibbs R."/>
        </authorList>
    </citation>
    <scope>NUCLEOTIDE SEQUENCE [LARGE SCALE GENOMIC DNA]</scope>
    <source>
        <strain evidence="2 3">ATCC BAA-1640</strain>
    </source>
</reference>
<protein>
    <submittedName>
        <fullName evidence="2">Uncharacterized protein</fullName>
    </submittedName>
</protein>
<comment type="caution">
    <text evidence="2">The sequence shown here is derived from an EMBL/GenBank/DDBJ whole genome shotgun (WGS) entry which is preliminary data.</text>
</comment>
<sequence>MRSFLIFLAMMIVSNALESGINRAKNNKKNSTGKEKNKTSIDKIKKDQEERKNSFKDILKEITKEIEEESNKHAEIKTNYQRESFNSLGEAIGLKNKKKKSIAKKDTDLEVKSKDNMKPEDLKPQDLTSSVVDYEKNYKGSLNEDIKDYKTIEEDSFYGDLMEESDEDIRLEHLREAVVMKEILDKPVSMR</sequence>
<dbReference type="AlphaFoldDB" id="E0NNW2"/>
<accession>E0NNW2</accession>
<evidence type="ECO:0000256" key="1">
    <source>
        <dbReference type="SAM" id="MobiDB-lite"/>
    </source>
</evidence>
<feature type="region of interest" description="Disordered" evidence="1">
    <location>
        <begin position="24"/>
        <end position="48"/>
    </location>
</feature>
<keyword evidence="3" id="KW-1185">Reference proteome</keyword>
<feature type="compositionally biased region" description="Basic and acidic residues" evidence="1">
    <location>
        <begin position="32"/>
        <end position="48"/>
    </location>
</feature>
<name>E0NNW2_9FIRM</name>
<proteinExistence type="predicted"/>
<dbReference type="STRING" id="862517.HMPREF9225_1851"/>
<evidence type="ECO:0000313" key="2">
    <source>
        <dbReference type="EMBL" id="EFM24430.1"/>
    </source>
</evidence>
<dbReference type="OrthoDB" id="2361778at2"/>
<dbReference type="Proteomes" id="UP000003280">
    <property type="component" value="Unassembled WGS sequence"/>
</dbReference>
<dbReference type="HOGENOM" id="CLU_1420279_0_0_9"/>